<dbReference type="InterPro" id="IPR036259">
    <property type="entry name" value="MFS_trans_sf"/>
</dbReference>
<dbReference type="Proteomes" id="UP000631300">
    <property type="component" value="Unassembled WGS sequence"/>
</dbReference>
<dbReference type="GO" id="GO:0022857">
    <property type="term" value="F:transmembrane transporter activity"/>
    <property type="evidence" value="ECO:0007669"/>
    <property type="project" value="InterPro"/>
</dbReference>
<evidence type="ECO:0008006" key="7">
    <source>
        <dbReference type="Google" id="ProtNLM"/>
    </source>
</evidence>
<feature type="transmembrane region" description="Helical" evidence="4">
    <location>
        <begin position="31"/>
        <end position="50"/>
    </location>
</feature>
<evidence type="ECO:0000256" key="3">
    <source>
        <dbReference type="ARBA" id="ARBA00023136"/>
    </source>
</evidence>
<comment type="caution">
    <text evidence="5">The sequence shown here is derived from an EMBL/GenBank/DDBJ whole genome shotgun (WGS) entry which is preliminary data.</text>
</comment>
<organism evidence="5 6">
    <name type="scientific">Alteromonas halophila</name>
    <dbReference type="NCBI Taxonomy" id="516698"/>
    <lineage>
        <taxon>Bacteria</taxon>
        <taxon>Pseudomonadati</taxon>
        <taxon>Pseudomonadota</taxon>
        <taxon>Gammaproteobacteria</taxon>
        <taxon>Alteromonadales</taxon>
        <taxon>Alteromonadaceae</taxon>
        <taxon>Alteromonas/Salinimonas group</taxon>
        <taxon>Alteromonas</taxon>
    </lineage>
</organism>
<sequence>MTFFATWALGGFMQAYGPSIAASQLGTLSVFVAAIVFSSFLLPGALGGPLTGRLTPAQAQRWGMTVFTFAVIGIIASMKLSSVTMFIVASAIAGAAQGAVLTGSVRVLMTDVRQQDRAGVLSLIFATSYTGAAIPSLIAGQLSKFISLFELSLFYAGLAIVVWLVTICFAKDPAVTAHRSRAVSE</sequence>
<evidence type="ECO:0000313" key="5">
    <source>
        <dbReference type="EMBL" id="GGW93807.1"/>
    </source>
</evidence>
<dbReference type="InterPro" id="IPR011701">
    <property type="entry name" value="MFS"/>
</dbReference>
<dbReference type="EMBL" id="BMXP01000010">
    <property type="protein sequence ID" value="GGW93807.1"/>
    <property type="molecule type" value="Genomic_DNA"/>
</dbReference>
<feature type="transmembrane region" description="Helical" evidence="4">
    <location>
        <begin position="62"/>
        <end position="80"/>
    </location>
</feature>
<evidence type="ECO:0000313" key="6">
    <source>
        <dbReference type="Proteomes" id="UP000631300"/>
    </source>
</evidence>
<evidence type="ECO:0000256" key="4">
    <source>
        <dbReference type="SAM" id="Phobius"/>
    </source>
</evidence>
<dbReference type="Gene3D" id="1.20.1250.20">
    <property type="entry name" value="MFS general substrate transporter like domains"/>
    <property type="match status" value="1"/>
</dbReference>
<feature type="transmembrane region" description="Helical" evidence="4">
    <location>
        <begin position="145"/>
        <end position="170"/>
    </location>
</feature>
<name>A0A918N0L0_9ALTE</name>
<reference evidence="5" key="1">
    <citation type="journal article" date="2014" name="Int. J. Syst. Evol. Microbiol.">
        <title>Complete genome sequence of Corynebacterium casei LMG S-19264T (=DSM 44701T), isolated from a smear-ripened cheese.</title>
        <authorList>
            <consortium name="US DOE Joint Genome Institute (JGI-PGF)"/>
            <person name="Walter F."/>
            <person name="Albersmeier A."/>
            <person name="Kalinowski J."/>
            <person name="Ruckert C."/>
        </authorList>
    </citation>
    <scope>NUCLEOTIDE SEQUENCE</scope>
    <source>
        <strain evidence="5">KCTC 22164</strain>
    </source>
</reference>
<dbReference type="RefSeq" id="WP_189407912.1">
    <property type="nucleotide sequence ID" value="NZ_BMXP01000010.1"/>
</dbReference>
<evidence type="ECO:0000256" key="1">
    <source>
        <dbReference type="ARBA" id="ARBA00022692"/>
    </source>
</evidence>
<accession>A0A918N0L0</accession>
<reference evidence="5" key="2">
    <citation type="submission" date="2020-09" db="EMBL/GenBank/DDBJ databases">
        <authorList>
            <person name="Sun Q."/>
            <person name="Kim S."/>
        </authorList>
    </citation>
    <scope>NUCLEOTIDE SEQUENCE</scope>
    <source>
        <strain evidence="5">KCTC 22164</strain>
    </source>
</reference>
<keyword evidence="1 4" id="KW-0812">Transmembrane</keyword>
<protein>
    <recommendedName>
        <fullName evidence="7">MFS transporter</fullName>
    </recommendedName>
</protein>
<dbReference type="AlphaFoldDB" id="A0A918N0L0"/>
<keyword evidence="6" id="KW-1185">Reference proteome</keyword>
<dbReference type="Pfam" id="PF07690">
    <property type="entry name" value="MFS_1"/>
    <property type="match status" value="1"/>
</dbReference>
<evidence type="ECO:0000256" key="2">
    <source>
        <dbReference type="ARBA" id="ARBA00022989"/>
    </source>
</evidence>
<feature type="transmembrane region" description="Helical" evidence="4">
    <location>
        <begin position="86"/>
        <end position="108"/>
    </location>
</feature>
<proteinExistence type="predicted"/>
<keyword evidence="3 4" id="KW-0472">Membrane</keyword>
<gene>
    <name evidence="5" type="ORF">GCM10007391_30130</name>
</gene>
<feature type="transmembrane region" description="Helical" evidence="4">
    <location>
        <begin position="120"/>
        <end position="139"/>
    </location>
</feature>
<keyword evidence="2 4" id="KW-1133">Transmembrane helix</keyword>
<dbReference type="SUPFAM" id="SSF103473">
    <property type="entry name" value="MFS general substrate transporter"/>
    <property type="match status" value="1"/>
</dbReference>